<evidence type="ECO:0000313" key="10">
    <source>
        <dbReference type="EnsemblPlants" id="KRH66137"/>
    </source>
</evidence>
<gene>
    <name evidence="9" type="ORF">GLYMA_03G085600</name>
</gene>
<reference evidence="9 10" key="1">
    <citation type="journal article" date="2010" name="Nature">
        <title>Genome sequence of the palaeopolyploid soybean.</title>
        <authorList>
            <person name="Schmutz J."/>
            <person name="Cannon S.B."/>
            <person name="Schlueter J."/>
            <person name="Ma J."/>
            <person name="Mitros T."/>
            <person name="Nelson W."/>
            <person name="Hyten D.L."/>
            <person name="Song Q."/>
            <person name="Thelen J.J."/>
            <person name="Cheng J."/>
            <person name="Xu D."/>
            <person name="Hellsten U."/>
            <person name="May G.D."/>
            <person name="Yu Y."/>
            <person name="Sakurai T."/>
            <person name="Umezawa T."/>
            <person name="Bhattacharyya M.K."/>
            <person name="Sandhu D."/>
            <person name="Valliyodan B."/>
            <person name="Lindquist E."/>
            <person name="Peto M."/>
            <person name="Grant D."/>
            <person name="Shu S."/>
            <person name="Goodstein D."/>
            <person name="Barry K."/>
            <person name="Futrell-Griggs M."/>
            <person name="Abernathy B."/>
            <person name="Du J."/>
            <person name="Tian Z."/>
            <person name="Zhu L."/>
            <person name="Gill N."/>
            <person name="Joshi T."/>
            <person name="Libault M."/>
            <person name="Sethuraman A."/>
            <person name="Zhang X.-C."/>
            <person name="Shinozaki K."/>
            <person name="Nguyen H.T."/>
            <person name="Wing R.A."/>
            <person name="Cregan P."/>
            <person name="Specht J."/>
            <person name="Grimwood J."/>
            <person name="Rokhsar D."/>
            <person name="Stacey G."/>
            <person name="Shoemaker R.C."/>
            <person name="Jackson S.A."/>
        </authorList>
    </citation>
    <scope>NUCLEOTIDE SEQUENCE</scope>
    <source>
        <strain evidence="10">cv. Williams 82</strain>
        <tissue evidence="9">Callus</tissue>
    </source>
</reference>
<dbReference type="PANTHER" id="PTHR43710">
    <property type="entry name" value="2-HYDROXYACYL-COA LYASE"/>
    <property type="match status" value="1"/>
</dbReference>
<reference evidence="10" key="2">
    <citation type="submission" date="2018-02" db="UniProtKB">
        <authorList>
            <consortium name="EnsemblPlants"/>
        </authorList>
    </citation>
    <scope>IDENTIFICATION</scope>
    <source>
        <strain evidence="10">Williams 82</strain>
    </source>
</reference>
<dbReference type="EnsemblPlants" id="KRH66137">
    <property type="protein sequence ID" value="KRH66137"/>
    <property type="gene ID" value="GLYMA_03G085600"/>
</dbReference>
<keyword evidence="2" id="KW-0479">Metal-binding</keyword>
<dbReference type="EC" id="4.1.2.63" evidence="7"/>
<organism evidence="9">
    <name type="scientific">Glycine max</name>
    <name type="common">Soybean</name>
    <name type="synonym">Glycine hispida</name>
    <dbReference type="NCBI Taxonomy" id="3847"/>
    <lineage>
        <taxon>Eukaryota</taxon>
        <taxon>Viridiplantae</taxon>
        <taxon>Streptophyta</taxon>
        <taxon>Embryophyta</taxon>
        <taxon>Tracheophyta</taxon>
        <taxon>Spermatophyta</taxon>
        <taxon>Magnoliopsida</taxon>
        <taxon>eudicotyledons</taxon>
        <taxon>Gunneridae</taxon>
        <taxon>Pentapetalae</taxon>
        <taxon>rosids</taxon>
        <taxon>fabids</taxon>
        <taxon>Fabales</taxon>
        <taxon>Fabaceae</taxon>
        <taxon>Papilionoideae</taxon>
        <taxon>50 kb inversion clade</taxon>
        <taxon>NPAAA clade</taxon>
        <taxon>indigoferoid/millettioid clade</taxon>
        <taxon>Phaseoleae</taxon>
        <taxon>Glycine</taxon>
        <taxon>Glycine subgen. Soja</taxon>
    </lineage>
</organism>
<evidence type="ECO:0000259" key="8">
    <source>
        <dbReference type="Pfam" id="PF02775"/>
    </source>
</evidence>
<feature type="non-terminal residue" evidence="9">
    <location>
        <position position="1"/>
    </location>
</feature>
<evidence type="ECO:0000256" key="3">
    <source>
        <dbReference type="ARBA" id="ARBA00022842"/>
    </source>
</evidence>
<evidence type="ECO:0000256" key="4">
    <source>
        <dbReference type="ARBA" id="ARBA00023239"/>
    </source>
</evidence>
<dbReference type="InterPro" id="IPR029061">
    <property type="entry name" value="THDP-binding"/>
</dbReference>
<dbReference type="GO" id="GO:0106359">
    <property type="term" value="F:2-hydroxyacyl-CoA lyase activity"/>
    <property type="evidence" value="ECO:0007669"/>
    <property type="project" value="UniProtKB-EC"/>
</dbReference>
<accession>A0A0R0KLR2</accession>
<evidence type="ECO:0000313" key="11">
    <source>
        <dbReference type="Proteomes" id="UP000008827"/>
    </source>
</evidence>
<comment type="catalytic activity">
    <reaction evidence="5">
        <text>a 2-hydroxy-3-methyl fatty acyl-CoA = a 2-methyl-branched fatty aldehyde + formyl-CoA</text>
        <dbReference type="Rhea" id="RHEA:25375"/>
        <dbReference type="ChEBI" id="CHEBI:49188"/>
        <dbReference type="ChEBI" id="CHEBI:57376"/>
        <dbReference type="ChEBI" id="CHEBI:58783"/>
        <dbReference type="EC" id="4.1.2.63"/>
    </reaction>
    <physiologicalReaction direction="left-to-right" evidence="5">
        <dbReference type="Rhea" id="RHEA:25376"/>
    </physiologicalReaction>
</comment>
<dbReference type="PaxDb" id="3847-GLYMA03G21575.1"/>
<dbReference type="EMBL" id="CM000836">
    <property type="protein sequence ID" value="KRH66137.1"/>
    <property type="molecule type" value="Genomic_DNA"/>
</dbReference>
<dbReference type="STRING" id="3847.A0A0R0KLR2"/>
<comment type="cofactor">
    <cofactor evidence="1">
        <name>thiamine diphosphate</name>
        <dbReference type="ChEBI" id="CHEBI:58937"/>
    </cofactor>
</comment>
<dbReference type="Gramene" id="KRH66137">
    <property type="protein sequence ID" value="KRH66137"/>
    <property type="gene ID" value="GLYMA_03G085600"/>
</dbReference>
<dbReference type="SMR" id="A0A0R0KLR2"/>
<evidence type="ECO:0000256" key="2">
    <source>
        <dbReference type="ARBA" id="ARBA00022723"/>
    </source>
</evidence>
<keyword evidence="4" id="KW-0456">Lyase</keyword>
<dbReference type="InParanoid" id="A0A0R0KLR2"/>
<sequence length="86" mass="9415">TLVWYQLPVVVIVFNNSGVYGDDHFVPNARYHALIEAFGGKGYLVGTPDELKSALSKSFSARKPAVVNVVIDSYASSESGRMQHKN</sequence>
<reference evidence="9" key="3">
    <citation type="submission" date="2018-07" db="EMBL/GenBank/DDBJ databases">
        <title>WGS assembly of Glycine max.</title>
        <authorList>
            <person name="Schmutz J."/>
            <person name="Cannon S."/>
            <person name="Schlueter J."/>
            <person name="Ma J."/>
            <person name="Mitros T."/>
            <person name="Nelson W."/>
            <person name="Hyten D."/>
            <person name="Song Q."/>
            <person name="Thelen J."/>
            <person name="Cheng J."/>
            <person name="Xu D."/>
            <person name="Hellsten U."/>
            <person name="May G."/>
            <person name="Yu Y."/>
            <person name="Sakurai T."/>
            <person name="Umezawa T."/>
            <person name="Bhattacharyya M."/>
            <person name="Sandhu D."/>
            <person name="Valliyodan B."/>
            <person name="Lindquist E."/>
            <person name="Peto M."/>
            <person name="Grant D."/>
            <person name="Shu S."/>
            <person name="Goodstein D."/>
            <person name="Barry K."/>
            <person name="Futrell-Griggs M."/>
            <person name="Abernathy B."/>
            <person name="Du J."/>
            <person name="Tian Z."/>
            <person name="Zhu L."/>
            <person name="Gill N."/>
            <person name="Joshi T."/>
            <person name="Libault M."/>
            <person name="Sethuraman A."/>
            <person name="Zhang X."/>
            <person name="Shinozaki K."/>
            <person name="Nguyen H."/>
            <person name="Wing R."/>
            <person name="Cregan P."/>
            <person name="Specht J."/>
            <person name="Grimwood J."/>
            <person name="Rokhsar D."/>
            <person name="Stacey G."/>
            <person name="Shoemaker R."/>
            <person name="Jackson S."/>
        </authorList>
    </citation>
    <scope>NUCLEOTIDE SEQUENCE</scope>
    <source>
        <tissue evidence="9">Callus</tissue>
    </source>
</reference>
<keyword evidence="11" id="KW-1185">Reference proteome</keyword>
<feature type="domain" description="Thiamine pyrophosphate enzyme TPP-binding" evidence="8">
    <location>
        <begin position="1"/>
        <end position="69"/>
    </location>
</feature>
<dbReference type="GO" id="GO:0030976">
    <property type="term" value="F:thiamine pyrophosphate binding"/>
    <property type="evidence" value="ECO:0007669"/>
    <property type="project" value="InterPro"/>
</dbReference>
<proteinExistence type="predicted"/>
<dbReference type="AlphaFoldDB" id="A0A0R0KLR2"/>
<evidence type="ECO:0000256" key="1">
    <source>
        <dbReference type="ARBA" id="ARBA00001964"/>
    </source>
</evidence>
<dbReference type="Gene3D" id="3.40.50.970">
    <property type="match status" value="1"/>
</dbReference>
<name>A0A0R0KLR2_SOYBN</name>
<evidence type="ECO:0000313" key="9">
    <source>
        <dbReference type="EMBL" id="KRH66137.1"/>
    </source>
</evidence>
<dbReference type="InterPro" id="IPR011766">
    <property type="entry name" value="TPP_enzyme_TPP-bd"/>
</dbReference>
<comment type="catalytic activity">
    <reaction evidence="6">
        <text>an (R)-2-hydroxy-long-chain-fatty acyl-CoA = a long-chain fatty aldehyde + formyl-CoA</text>
        <dbReference type="Rhea" id="RHEA:67444"/>
        <dbReference type="ChEBI" id="CHEBI:17176"/>
        <dbReference type="ChEBI" id="CHEBI:57376"/>
        <dbReference type="ChEBI" id="CHEBI:170012"/>
        <dbReference type="EC" id="4.1.2.63"/>
    </reaction>
    <physiologicalReaction direction="left-to-right" evidence="6">
        <dbReference type="Rhea" id="RHEA:67445"/>
    </physiologicalReaction>
</comment>
<dbReference type="Proteomes" id="UP000008827">
    <property type="component" value="Chromosome 3"/>
</dbReference>
<evidence type="ECO:0000256" key="7">
    <source>
        <dbReference type="ARBA" id="ARBA00044518"/>
    </source>
</evidence>
<evidence type="ECO:0000256" key="6">
    <source>
        <dbReference type="ARBA" id="ARBA00044454"/>
    </source>
</evidence>
<dbReference type="GO" id="GO:0046872">
    <property type="term" value="F:metal ion binding"/>
    <property type="evidence" value="ECO:0007669"/>
    <property type="project" value="UniProtKB-KW"/>
</dbReference>
<dbReference type="PANTHER" id="PTHR43710:SF2">
    <property type="entry name" value="2-HYDROXYACYL-COA LYASE 1"/>
    <property type="match status" value="1"/>
</dbReference>
<dbReference type="InterPro" id="IPR045025">
    <property type="entry name" value="HACL1-like"/>
</dbReference>
<keyword evidence="3" id="KW-0460">Magnesium</keyword>
<protein>
    <recommendedName>
        <fullName evidence="7">2-hydroxyacyl-CoA lyase</fullName>
        <ecNumber evidence="7">4.1.2.63</ecNumber>
    </recommendedName>
</protein>
<dbReference type="Pfam" id="PF02775">
    <property type="entry name" value="TPP_enzyme_C"/>
    <property type="match status" value="1"/>
</dbReference>
<evidence type="ECO:0000256" key="5">
    <source>
        <dbReference type="ARBA" id="ARBA00044451"/>
    </source>
</evidence>
<dbReference type="SUPFAM" id="SSF52518">
    <property type="entry name" value="Thiamin diphosphate-binding fold (THDP-binding)"/>
    <property type="match status" value="1"/>
</dbReference>